<evidence type="ECO:0000259" key="1">
    <source>
        <dbReference type="Pfam" id="PF00078"/>
    </source>
</evidence>
<dbReference type="Proteomes" id="UP001358586">
    <property type="component" value="Chromosome 6"/>
</dbReference>
<dbReference type="PANTHER" id="PTHR46890:SF48">
    <property type="entry name" value="RNA-DIRECTED DNA POLYMERASE"/>
    <property type="match status" value="1"/>
</dbReference>
<reference evidence="2 3" key="1">
    <citation type="submission" date="2023-03" db="EMBL/GenBank/DDBJ databases">
        <title>WGS of Gossypium arboreum.</title>
        <authorList>
            <person name="Yu D."/>
        </authorList>
    </citation>
    <scope>NUCLEOTIDE SEQUENCE [LARGE SCALE GENOMIC DNA]</scope>
    <source>
        <tissue evidence="2">Leaf</tissue>
    </source>
</reference>
<accession>A0ABR0PJC2</accession>
<dbReference type="Pfam" id="PF00078">
    <property type="entry name" value="RVT_1"/>
    <property type="match status" value="1"/>
</dbReference>
<dbReference type="PANTHER" id="PTHR46890">
    <property type="entry name" value="NON-LTR RETROLELEMENT REVERSE TRANSCRIPTASE-LIKE PROTEIN-RELATED"/>
    <property type="match status" value="1"/>
</dbReference>
<evidence type="ECO:0000313" key="3">
    <source>
        <dbReference type="Proteomes" id="UP001358586"/>
    </source>
</evidence>
<sequence length="106" mass="11668">MIQIGFAVEWVTLIMKCISTVSYTVNINGKRGDIFKPTRGLHQGDPLSPFLFLICSKGLSSLIIMSTVEGSMKRVKASRRGPEISHLLFADDCILFGEATHKGARI</sequence>
<protein>
    <recommendedName>
        <fullName evidence="1">Reverse transcriptase domain-containing protein</fullName>
    </recommendedName>
</protein>
<gene>
    <name evidence="2" type="ORF">PVK06_019185</name>
</gene>
<dbReference type="EMBL" id="JARKNE010000006">
    <property type="protein sequence ID" value="KAK5824413.1"/>
    <property type="molecule type" value="Genomic_DNA"/>
</dbReference>
<name>A0ABR0PJC2_GOSAR</name>
<feature type="domain" description="Reverse transcriptase" evidence="1">
    <location>
        <begin position="14"/>
        <end position="100"/>
    </location>
</feature>
<proteinExistence type="predicted"/>
<keyword evidence="3" id="KW-1185">Reference proteome</keyword>
<comment type="caution">
    <text evidence="2">The sequence shown here is derived from an EMBL/GenBank/DDBJ whole genome shotgun (WGS) entry which is preliminary data.</text>
</comment>
<evidence type="ECO:0000313" key="2">
    <source>
        <dbReference type="EMBL" id="KAK5824413.1"/>
    </source>
</evidence>
<dbReference type="InterPro" id="IPR000477">
    <property type="entry name" value="RT_dom"/>
</dbReference>
<dbReference type="InterPro" id="IPR052343">
    <property type="entry name" value="Retrotransposon-Effector_Assoc"/>
</dbReference>
<organism evidence="2 3">
    <name type="scientific">Gossypium arboreum</name>
    <name type="common">Tree cotton</name>
    <name type="synonym">Gossypium nanking</name>
    <dbReference type="NCBI Taxonomy" id="29729"/>
    <lineage>
        <taxon>Eukaryota</taxon>
        <taxon>Viridiplantae</taxon>
        <taxon>Streptophyta</taxon>
        <taxon>Embryophyta</taxon>
        <taxon>Tracheophyta</taxon>
        <taxon>Spermatophyta</taxon>
        <taxon>Magnoliopsida</taxon>
        <taxon>eudicotyledons</taxon>
        <taxon>Gunneridae</taxon>
        <taxon>Pentapetalae</taxon>
        <taxon>rosids</taxon>
        <taxon>malvids</taxon>
        <taxon>Malvales</taxon>
        <taxon>Malvaceae</taxon>
        <taxon>Malvoideae</taxon>
        <taxon>Gossypium</taxon>
    </lineage>
</organism>